<sequence length="285" mass="32840">MSVSKGDKEKIFENSIQIQVDISSKLTMESQERIEESENESLFGGDFSDRDPPYLPSNLDRPTTPESDDSEFIQLDELLNPDRYLTKENNIKEMRSKAIALLFGKTKQLPKIMNPTDAVKHRNSLGQYSKEQDPRGRREPPNKTSPEMVEAVKKHIASFPSMKSHYVRKKLKRRNRNTEGEKVNWLKIKHMKYMKGDNRINYNYDMSNEFMILDVTTSMKTNLQITKTPLPYANHGYATRNKGKQQEVVDEISMQPPSSGAIFPPLQQIYSGRLPISIAKKKDLI</sequence>
<reference evidence="2" key="1">
    <citation type="submission" date="2021-04" db="EMBL/GenBank/DDBJ databases">
        <authorList>
            <person name="Tunstrom K."/>
        </authorList>
    </citation>
    <scope>NUCLEOTIDE SEQUENCE</scope>
</reference>
<dbReference type="OrthoDB" id="434783at2759"/>
<protein>
    <submittedName>
        <fullName evidence="2">(apollo) hypothetical protein</fullName>
    </submittedName>
</protein>
<dbReference type="AlphaFoldDB" id="A0A8S3WDS7"/>
<comment type="caution">
    <text evidence="2">The sequence shown here is derived from an EMBL/GenBank/DDBJ whole genome shotgun (WGS) entry which is preliminary data.</text>
</comment>
<dbReference type="EMBL" id="CAJQZP010000288">
    <property type="protein sequence ID" value="CAG4954121.1"/>
    <property type="molecule type" value="Genomic_DNA"/>
</dbReference>
<evidence type="ECO:0000313" key="2">
    <source>
        <dbReference type="EMBL" id="CAG4954121.1"/>
    </source>
</evidence>
<proteinExistence type="predicted"/>
<gene>
    <name evidence="2" type="ORF">PAPOLLO_LOCUS5043</name>
</gene>
<feature type="region of interest" description="Disordered" evidence="1">
    <location>
        <begin position="115"/>
        <end position="147"/>
    </location>
</feature>
<feature type="compositionally biased region" description="Basic and acidic residues" evidence="1">
    <location>
        <begin position="130"/>
        <end position="141"/>
    </location>
</feature>
<feature type="region of interest" description="Disordered" evidence="1">
    <location>
        <begin position="29"/>
        <end position="70"/>
    </location>
</feature>
<evidence type="ECO:0000256" key="1">
    <source>
        <dbReference type="SAM" id="MobiDB-lite"/>
    </source>
</evidence>
<evidence type="ECO:0000313" key="3">
    <source>
        <dbReference type="Proteomes" id="UP000691718"/>
    </source>
</evidence>
<accession>A0A8S3WDS7</accession>
<dbReference type="Proteomes" id="UP000691718">
    <property type="component" value="Unassembled WGS sequence"/>
</dbReference>
<organism evidence="2 3">
    <name type="scientific">Parnassius apollo</name>
    <name type="common">Apollo butterfly</name>
    <name type="synonym">Papilio apollo</name>
    <dbReference type="NCBI Taxonomy" id="110799"/>
    <lineage>
        <taxon>Eukaryota</taxon>
        <taxon>Metazoa</taxon>
        <taxon>Ecdysozoa</taxon>
        <taxon>Arthropoda</taxon>
        <taxon>Hexapoda</taxon>
        <taxon>Insecta</taxon>
        <taxon>Pterygota</taxon>
        <taxon>Neoptera</taxon>
        <taxon>Endopterygota</taxon>
        <taxon>Lepidoptera</taxon>
        <taxon>Glossata</taxon>
        <taxon>Ditrysia</taxon>
        <taxon>Papilionoidea</taxon>
        <taxon>Papilionidae</taxon>
        <taxon>Parnassiinae</taxon>
        <taxon>Parnassini</taxon>
        <taxon>Parnassius</taxon>
        <taxon>Parnassius</taxon>
    </lineage>
</organism>
<keyword evidence="3" id="KW-1185">Reference proteome</keyword>
<name>A0A8S3WDS7_PARAO</name>